<comment type="caution">
    <text evidence="1">The sequence shown here is derived from an EMBL/GenBank/DDBJ whole genome shotgun (WGS) entry which is preliminary data.</text>
</comment>
<dbReference type="Gene3D" id="2.20.28.30">
    <property type="entry name" value="RNA polymerase ii, chain L"/>
    <property type="match status" value="1"/>
</dbReference>
<reference evidence="1 2" key="1">
    <citation type="journal article" date="2019" name="Int. J. Syst. Evol. Microbiol.">
        <title>The Global Catalogue of Microorganisms (GCM) 10K type strain sequencing project: providing services to taxonomists for standard genome sequencing and annotation.</title>
        <authorList>
            <consortium name="The Broad Institute Genomics Platform"/>
            <consortium name="The Broad Institute Genome Sequencing Center for Infectious Disease"/>
            <person name="Wu L."/>
            <person name="Ma J."/>
        </authorList>
    </citation>
    <scope>NUCLEOTIDE SEQUENCE [LARGE SCALE GENOMIC DNA]</scope>
    <source>
        <strain evidence="1 2">CGMCC 1.12237</strain>
    </source>
</reference>
<evidence type="ECO:0000313" key="1">
    <source>
        <dbReference type="EMBL" id="MFC5367889.1"/>
    </source>
</evidence>
<organism evidence="1 2">
    <name type="scientific">Salinirubrum litoreum</name>
    <dbReference type="NCBI Taxonomy" id="1126234"/>
    <lineage>
        <taxon>Archaea</taxon>
        <taxon>Methanobacteriati</taxon>
        <taxon>Methanobacteriota</taxon>
        <taxon>Stenosarchaea group</taxon>
        <taxon>Halobacteria</taxon>
        <taxon>Halobacteriales</taxon>
        <taxon>Haloferacaceae</taxon>
        <taxon>Salinirubrum</taxon>
    </lineage>
</organism>
<gene>
    <name evidence="1" type="ORF">ACFPJ5_13205</name>
</gene>
<proteinExistence type="predicted"/>
<keyword evidence="2" id="KW-1185">Reference proteome</keyword>
<name>A0ABD5RD29_9EURY</name>
<protein>
    <recommendedName>
        <fullName evidence="3">Small CPxCG-related zinc finger protein</fullName>
    </recommendedName>
</protein>
<evidence type="ECO:0000313" key="2">
    <source>
        <dbReference type="Proteomes" id="UP001596201"/>
    </source>
</evidence>
<dbReference type="Proteomes" id="UP001596201">
    <property type="component" value="Unassembled WGS sequence"/>
</dbReference>
<dbReference type="EMBL" id="JBHSKX010000002">
    <property type="protein sequence ID" value="MFC5367889.1"/>
    <property type="molecule type" value="Genomic_DNA"/>
</dbReference>
<sequence>MADSDTYHCDTCDREVPSDEAIKGETMGNLDPETWQTLSCPHCGNRLKTVFVGGE</sequence>
<dbReference type="AlphaFoldDB" id="A0ABD5RD29"/>
<accession>A0ABD5RD29</accession>
<evidence type="ECO:0008006" key="3">
    <source>
        <dbReference type="Google" id="ProtNLM"/>
    </source>
</evidence>
<dbReference type="RefSeq" id="WP_227230132.1">
    <property type="nucleotide sequence ID" value="NZ_JAJCVJ010000002.1"/>
</dbReference>